<dbReference type="EMBL" id="VLTL01000210">
    <property type="protein sequence ID" value="KAA0152263.1"/>
    <property type="molecule type" value="Genomic_DNA"/>
</dbReference>
<gene>
    <name evidence="1" type="ORF">FNF28_07061</name>
</gene>
<protein>
    <submittedName>
        <fullName evidence="1">Uncharacterized protein</fullName>
    </submittedName>
</protein>
<proteinExistence type="predicted"/>
<dbReference type="GO" id="GO:0000719">
    <property type="term" value="P:photoreactive repair"/>
    <property type="evidence" value="ECO:0007669"/>
    <property type="project" value="TreeGrafter"/>
</dbReference>
<dbReference type="GO" id="GO:0003904">
    <property type="term" value="F:deoxyribodipyrimidine photo-lyase activity"/>
    <property type="evidence" value="ECO:0007669"/>
    <property type="project" value="TreeGrafter"/>
</dbReference>
<reference evidence="1 2" key="1">
    <citation type="submission" date="2019-07" db="EMBL/GenBank/DDBJ databases">
        <title>Genomes of Cafeteria roenbergensis.</title>
        <authorList>
            <person name="Fischer M.G."/>
            <person name="Hackl T."/>
            <person name="Roman M."/>
        </authorList>
    </citation>
    <scope>NUCLEOTIDE SEQUENCE [LARGE SCALE GENOMIC DNA]</scope>
    <source>
        <strain evidence="1 2">RCC970-E3</strain>
    </source>
</reference>
<name>A0A5A8CGS8_CAFRO</name>
<dbReference type="PANTHER" id="PTHR10211:SF0">
    <property type="entry name" value="DEOXYRIBODIPYRIMIDINE PHOTO-LYASE"/>
    <property type="match status" value="1"/>
</dbReference>
<sequence>MSAFLHFGHIGPVELAAAATSRRGGSEHTLKWLDELLTWREMAIHIVVSRPRIYDLYEVVPGWARTSLQAHTRDRRRNIIPEAMLIMARSGDMIWDLAQAEAMVFGRTHGYLRMYWAKRLLEWTASPEEAHRLALTLNNRLFLDGRDPCSYLGVGLVFWLG</sequence>
<dbReference type="Proteomes" id="UP000324907">
    <property type="component" value="Unassembled WGS sequence"/>
</dbReference>
<dbReference type="PANTHER" id="PTHR10211">
    <property type="entry name" value="DEOXYRIBODIPYRIMIDINE PHOTOLYASE"/>
    <property type="match status" value="1"/>
</dbReference>
<dbReference type="InterPro" id="IPR052219">
    <property type="entry name" value="Photolyase_Class-2"/>
</dbReference>
<comment type="caution">
    <text evidence="1">The sequence shown here is derived from an EMBL/GenBank/DDBJ whole genome shotgun (WGS) entry which is preliminary data.</text>
</comment>
<evidence type="ECO:0000313" key="1">
    <source>
        <dbReference type="EMBL" id="KAA0152263.1"/>
    </source>
</evidence>
<dbReference type="InterPro" id="IPR036134">
    <property type="entry name" value="Crypto/Photolyase_FAD-like_sf"/>
</dbReference>
<accession>A0A5A8CGS8</accession>
<dbReference type="SUPFAM" id="SSF48173">
    <property type="entry name" value="Cryptochrome/photolyase FAD-binding domain"/>
    <property type="match status" value="1"/>
</dbReference>
<dbReference type="Gene3D" id="1.25.40.80">
    <property type="match status" value="1"/>
</dbReference>
<evidence type="ECO:0000313" key="2">
    <source>
        <dbReference type="Proteomes" id="UP000324907"/>
    </source>
</evidence>
<organism evidence="1 2">
    <name type="scientific">Cafeteria roenbergensis</name>
    <name type="common">Marine flagellate</name>
    <dbReference type="NCBI Taxonomy" id="33653"/>
    <lineage>
        <taxon>Eukaryota</taxon>
        <taxon>Sar</taxon>
        <taxon>Stramenopiles</taxon>
        <taxon>Bigyra</taxon>
        <taxon>Opalozoa</taxon>
        <taxon>Bicosoecida</taxon>
        <taxon>Cafeteriaceae</taxon>
        <taxon>Cafeteria</taxon>
    </lineage>
</organism>
<dbReference type="Gene3D" id="1.10.579.10">
    <property type="entry name" value="DNA Cyclobutane Dipyrimidine Photolyase, subunit A, domain 3"/>
    <property type="match status" value="1"/>
</dbReference>
<dbReference type="AlphaFoldDB" id="A0A5A8CGS8"/>